<organism evidence="3 4">
    <name type="scientific">[Myrmecia] bisecta</name>
    <dbReference type="NCBI Taxonomy" id="41462"/>
    <lineage>
        <taxon>Eukaryota</taxon>
        <taxon>Viridiplantae</taxon>
        <taxon>Chlorophyta</taxon>
        <taxon>core chlorophytes</taxon>
        <taxon>Trebouxiophyceae</taxon>
        <taxon>Trebouxiales</taxon>
        <taxon>Trebouxiaceae</taxon>
        <taxon>Myrmecia</taxon>
    </lineage>
</organism>
<evidence type="ECO:0000313" key="4">
    <source>
        <dbReference type="Proteomes" id="UP001489004"/>
    </source>
</evidence>
<gene>
    <name evidence="3" type="ORF">WJX72_006856</name>
</gene>
<feature type="coiled-coil region" evidence="1">
    <location>
        <begin position="70"/>
        <end position="147"/>
    </location>
</feature>
<comment type="caution">
    <text evidence="3">The sequence shown here is derived from an EMBL/GenBank/DDBJ whole genome shotgun (WGS) entry which is preliminary data.</text>
</comment>
<evidence type="ECO:0000256" key="1">
    <source>
        <dbReference type="SAM" id="Coils"/>
    </source>
</evidence>
<evidence type="ECO:0000256" key="2">
    <source>
        <dbReference type="SAM" id="MobiDB-lite"/>
    </source>
</evidence>
<protein>
    <submittedName>
        <fullName evidence="3">Uncharacterized protein</fullName>
    </submittedName>
</protein>
<dbReference type="Proteomes" id="UP001489004">
    <property type="component" value="Unassembled WGS sequence"/>
</dbReference>
<feature type="region of interest" description="Disordered" evidence="2">
    <location>
        <begin position="266"/>
        <end position="290"/>
    </location>
</feature>
<evidence type="ECO:0000313" key="3">
    <source>
        <dbReference type="EMBL" id="KAK9814501.1"/>
    </source>
</evidence>
<sequence>MFTPITDKMRAKVAGAQSAASPGLAKLDRVLALVTAHEASYREQEMQLEHMTTRLVYLEDQLRVAKAFEVADHAKELAAARIAIEQLHQQVKTLHEEREMSRAQHEEAVEALRQRQARSEAQVQRLVKMAEQQKREQQAAITQLQASTSAFLTKIIDSIGTQMQTIQTNVMEAVEDKTAAQIETSQAGYFRRDDAKRLQHWMKQKVAALQEQMQEQYKQVAKHMTELDEQCQHRLARQSADHSEQMQQAQQADAELARQLQEPVAINDNSSHPIRGIINETENLPPDHQRPLDAALHQQQEAAALQVQIQSLAGRLEGVAAEAEHTRRQLRSLQHIALTCSKDVATLADGVTTVLHEPTQPTAVAPDVPTRASAPFFSLAASSRPGKTLPLNPYII</sequence>
<reference evidence="3 4" key="1">
    <citation type="journal article" date="2024" name="Nat. Commun.">
        <title>Phylogenomics reveals the evolutionary origins of lichenization in chlorophyte algae.</title>
        <authorList>
            <person name="Puginier C."/>
            <person name="Libourel C."/>
            <person name="Otte J."/>
            <person name="Skaloud P."/>
            <person name="Haon M."/>
            <person name="Grisel S."/>
            <person name="Petersen M."/>
            <person name="Berrin J.G."/>
            <person name="Delaux P.M."/>
            <person name="Dal Grande F."/>
            <person name="Keller J."/>
        </authorList>
    </citation>
    <scope>NUCLEOTIDE SEQUENCE [LARGE SCALE GENOMIC DNA]</scope>
    <source>
        <strain evidence="3 4">SAG 2043</strain>
    </source>
</reference>
<keyword evidence="1" id="KW-0175">Coiled coil</keyword>
<accession>A0AAW1Q1C4</accession>
<proteinExistence type="predicted"/>
<dbReference type="EMBL" id="JALJOR010000007">
    <property type="protein sequence ID" value="KAK9814501.1"/>
    <property type="molecule type" value="Genomic_DNA"/>
</dbReference>
<dbReference type="AlphaFoldDB" id="A0AAW1Q1C4"/>
<name>A0AAW1Q1C4_9CHLO</name>
<feature type="coiled-coil region" evidence="1">
    <location>
        <begin position="206"/>
        <end position="262"/>
    </location>
</feature>
<keyword evidence="4" id="KW-1185">Reference proteome</keyword>